<comment type="caution">
    <text evidence="3">The sequence shown here is derived from an EMBL/GenBank/DDBJ whole genome shotgun (WGS) entry which is preliminary data.</text>
</comment>
<dbReference type="InterPro" id="IPR040201">
    <property type="entry name" value="Mrg3-like"/>
</dbReference>
<evidence type="ECO:0000256" key="2">
    <source>
        <dbReference type="SAM" id="Phobius"/>
    </source>
</evidence>
<keyword evidence="2" id="KW-0472">Membrane</keyword>
<organism evidence="3 4">
    <name type="scientific">Apophysomyces ossiformis</name>
    <dbReference type="NCBI Taxonomy" id="679940"/>
    <lineage>
        <taxon>Eukaryota</taxon>
        <taxon>Fungi</taxon>
        <taxon>Fungi incertae sedis</taxon>
        <taxon>Mucoromycota</taxon>
        <taxon>Mucoromycotina</taxon>
        <taxon>Mucoromycetes</taxon>
        <taxon>Mucorales</taxon>
        <taxon>Mucorineae</taxon>
        <taxon>Mucoraceae</taxon>
        <taxon>Apophysomyces</taxon>
    </lineage>
</organism>
<name>A0A8H7BVQ2_9FUNG</name>
<dbReference type="PROSITE" id="PS50005">
    <property type="entry name" value="TPR"/>
    <property type="match status" value="1"/>
</dbReference>
<dbReference type="EMBL" id="JABAYA010000036">
    <property type="protein sequence ID" value="KAF7728507.1"/>
    <property type="molecule type" value="Genomic_DNA"/>
</dbReference>
<dbReference type="InterPro" id="IPR019734">
    <property type="entry name" value="TPR_rpt"/>
</dbReference>
<dbReference type="Pfam" id="PF13181">
    <property type="entry name" value="TPR_8"/>
    <property type="match status" value="1"/>
</dbReference>
<gene>
    <name evidence="3" type="ORF">EC973_006060</name>
</gene>
<proteinExistence type="predicted"/>
<sequence>MATIRSLRQSWRSACTLRHISTTKNATAYRSFSVSNGNAFGKNNSRPMLLRNSEQAPQFSTNPTMEAMRRVKGQFKYVAKVTGLTVLSITTLTALAWQSYHLYIEYCLESTPSELGYKARNLLHGAHIREKVSPDFDIAVLYLREVLRIALEEKHLDESSLTLIKLRLRLADDETRAGNLFDAIAEYTRAWKLLSQAKMEGADTLLAQTAKKIGDLYTRVADYEKAEEFLAWALHAMSEQQQSDSVEFEQLKVTTTCSLGSLYAIQHNFKLALPLFLRALKAIPDVESTEELSPSEVSWTCLKGIIQNQLSEVMYGMDRLDEALGWAQASLETSNYGIEKSSTKDKSAGARISKDCEECRNVASNNLGRLLEIKGEFDQALACFRQAALHASESGDRAGSARYTKNADRIEKLLQSKN</sequence>
<dbReference type="AlphaFoldDB" id="A0A8H7BVQ2"/>
<dbReference type="SUPFAM" id="SSF48452">
    <property type="entry name" value="TPR-like"/>
    <property type="match status" value="1"/>
</dbReference>
<dbReference type="PANTHER" id="PTHR28142:SF1">
    <property type="entry name" value="MITOCHONDRIAL INNER MEMBRANE I-AAA PROTEASE SUPERCOMPLEX SUBUNIT MGR3-RELATED"/>
    <property type="match status" value="1"/>
</dbReference>
<feature type="transmembrane region" description="Helical" evidence="2">
    <location>
        <begin position="77"/>
        <end position="97"/>
    </location>
</feature>
<dbReference type="SMART" id="SM00028">
    <property type="entry name" value="TPR"/>
    <property type="match status" value="3"/>
</dbReference>
<evidence type="ECO:0000313" key="3">
    <source>
        <dbReference type="EMBL" id="KAF7728507.1"/>
    </source>
</evidence>
<dbReference type="Gene3D" id="1.25.40.10">
    <property type="entry name" value="Tetratricopeptide repeat domain"/>
    <property type="match status" value="2"/>
</dbReference>
<accession>A0A8H7BVQ2</accession>
<keyword evidence="2" id="KW-1133">Transmembrane helix</keyword>
<evidence type="ECO:0000256" key="1">
    <source>
        <dbReference type="PROSITE-ProRule" id="PRU00339"/>
    </source>
</evidence>
<dbReference type="PANTHER" id="PTHR28142">
    <property type="entry name" value="MITOCHONDRIAL INNER MEMBRANE I-AAA PROTEASE SUPERCOMPLEX SUBUNIT MGR3-RELATED"/>
    <property type="match status" value="1"/>
</dbReference>
<evidence type="ECO:0000313" key="4">
    <source>
        <dbReference type="Proteomes" id="UP000605846"/>
    </source>
</evidence>
<keyword evidence="1" id="KW-0802">TPR repeat</keyword>
<dbReference type="InterPro" id="IPR011990">
    <property type="entry name" value="TPR-like_helical_dom_sf"/>
</dbReference>
<feature type="repeat" description="TPR" evidence="1">
    <location>
        <begin position="253"/>
        <end position="286"/>
    </location>
</feature>
<dbReference type="OrthoDB" id="10050400at2759"/>
<dbReference type="Proteomes" id="UP000605846">
    <property type="component" value="Unassembled WGS sequence"/>
</dbReference>
<keyword evidence="2" id="KW-0812">Transmembrane</keyword>
<protein>
    <submittedName>
        <fullName evidence="3">Uncharacterized protein</fullName>
    </submittedName>
</protein>
<keyword evidence="4" id="KW-1185">Reference proteome</keyword>
<reference evidence="3" key="1">
    <citation type="submission" date="2020-01" db="EMBL/GenBank/DDBJ databases">
        <title>Genome Sequencing of Three Apophysomyces-Like Fungal Strains Confirms a Novel Fungal Genus in the Mucoromycota with divergent Burkholderia-like Endosymbiotic Bacteria.</title>
        <authorList>
            <person name="Stajich J.E."/>
            <person name="Macias A.M."/>
            <person name="Carter-House D."/>
            <person name="Lovett B."/>
            <person name="Kasson L.R."/>
            <person name="Berry K."/>
            <person name="Grigoriev I."/>
            <person name="Chang Y."/>
            <person name="Spatafora J."/>
            <person name="Kasson M.T."/>
        </authorList>
    </citation>
    <scope>NUCLEOTIDE SEQUENCE</scope>
    <source>
        <strain evidence="3">NRRL A-21654</strain>
    </source>
</reference>